<dbReference type="AlphaFoldDB" id="A0A8E0RWN0"/>
<name>A0A8E0RWN0_9TREM</name>
<evidence type="ECO:0000313" key="3">
    <source>
        <dbReference type="Proteomes" id="UP000728185"/>
    </source>
</evidence>
<reference evidence="2" key="1">
    <citation type="submission" date="2019-05" db="EMBL/GenBank/DDBJ databases">
        <title>Annotation for the trematode Fasciolopsis buski.</title>
        <authorList>
            <person name="Choi Y.-J."/>
        </authorList>
    </citation>
    <scope>NUCLEOTIDE SEQUENCE</scope>
    <source>
        <strain evidence="2">HT</strain>
        <tissue evidence="2">Whole worm</tissue>
    </source>
</reference>
<comment type="caution">
    <text evidence="2">The sequence shown here is derived from an EMBL/GenBank/DDBJ whole genome shotgun (WGS) entry which is preliminary data.</text>
</comment>
<dbReference type="Proteomes" id="UP000728185">
    <property type="component" value="Unassembled WGS sequence"/>
</dbReference>
<evidence type="ECO:0000313" key="2">
    <source>
        <dbReference type="EMBL" id="KAA0190041.1"/>
    </source>
</evidence>
<accession>A0A8E0RWN0</accession>
<organism evidence="2 3">
    <name type="scientific">Fasciolopsis buskii</name>
    <dbReference type="NCBI Taxonomy" id="27845"/>
    <lineage>
        <taxon>Eukaryota</taxon>
        <taxon>Metazoa</taxon>
        <taxon>Spiralia</taxon>
        <taxon>Lophotrochozoa</taxon>
        <taxon>Platyhelminthes</taxon>
        <taxon>Trematoda</taxon>
        <taxon>Digenea</taxon>
        <taxon>Plagiorchiida</taxon>
        <taxon>Echinostomata</taxon>
        <taxon>Echinostomatoidea</taxon>
        <taxon>Fasciolidae</taxon>
        <taxon>Fasciolopsis</taxon>
    </lineage>
</organism>
<sequence length="336" mass="38529">MATRVETVAPVKMRIKRKSSSKPLAENLFGKRFSKLTIEDEYNYNLEYLISETKPTRWIENPPKNVNATFVDQAKHFQRWIPERESEYSPVRETTIDGCKPLAKHIENYQTKQNNDAEAIYKYPKSKNLVIGRPPLNRSGAISMPVMCDSSPIEERRRFKPKVFTRPDGSIHIERLQPPARAMASSHSSTDSTYPGLHIYVTESPPRPYYEVISPIEPPIKHAPRRTVACDPINVSYPSCALSKSERTSSPVPQGEREERDFKGRDNPMRKSIEQIEPRSVASRVEAFMALLQPKEETRPQDNHYPNKSPIIIESRIKSPNEVSSNSYKMFLSIIT</sequence>
<protein>
    <submittedName>
        <fullName evidence="2">Uncharacterized protein</fullName>
    </submittedName>
</protein>
<dbReference type="EMBL" id="LUCM01007409">
    <property type="protein sequence ID" value="KAA0190041.1"/>
    <property type="molecule type" value="Genomic_DNA"/>
</dbReference>
<keyword evidence="3" id="KW-1185">Reference proteome</keyword>
<evidence type="ECO:0000256" key="1">
    <source>
        <dbReference type="SAM" id="MobiDB-lite"/>
    </source>
</evidence>
<feature type="compositionally biased region" description="Basic and acidic residues" evidence="1">
    <location>
        <begin position="255"/>
        <end position="271"/>
    </location>
</feature>
<feature type="region of interest" description="Disordered" evidence="1">
    <location>
        <begin position="242"/>
        <end position="271"/>
    </location>
</feature>
<gene>
    <name evidence="2" type="ORF">FBUS_00341</name>
</gene>
<proteinExistence type="predicted"/>
<dbReference type="OrthoDB" id="6129702at2759"/>